<evidence type="ECO:0000313" key="1">
    <source>
        <dbReference type="EMBL" id="QDV87629.1"/>
    </source>
</evidence>
<organism evidence="1 2">
    <name type="scientific">Stieleria magnilauensis</name>
    <dbReference type="NCBI Taxonomy" id="2527963"/>
    <lineage>
        <taxon>Bacteria</taxon>
        <taxon>Pseudomonadati</taxon>
        <taxon>Planctomycetota</taxon>
        <taxon>Planctomycetia</taxon>
        <taxon>Pirellulales</taxon>
        <taxon>Pirellulaceae</taxon>
        <taxon>Stieleria</taxon>
    </lineage>
</organism>
<gene>
    <name evidence="1" type="ORF">TBK1r_66600</name>
</gene>
<proteinExistence type="predicted"/>
<dbReference type="Proteomes" id="UP000318081">
    <property type="component" value="Chromosome"/>
</dbReference>
<accession>A0ABX5Y015</accession>
<name>A0ABX5Y015_9BACT</name>
<protein>
    <submittedName>
        <fullName evidence="1">Uncharacterized protein</fullName>
    </submittedName>
</protein>
<keyword evidence="2" id="KW-1185">Reference proteome</keyword>
<reference evidence="1 2" key="1">
    <citation type="submission" date="2019-02" db="EMBL/GenBank/DDBJ databases">
        <title>Deep-cultivation of Planctomycetes and their phenomic and genomic characterization uncovers novel biology.</title>
        <authorList>
            <person name="Wiegand S."/>
            <person name="Jogler M."/>
            <person name="Boedeker C."/>
            <person name="Pinto D."/>
            <person name="Vollmers J."/>
            <person name="Rivas-Marin E."/>
            <person name="Kohn T."/>
            <person name="Peeters S.H."/>
            <person name="Heuer A."/>
            <person name="Rast P."/>
            <person name="Oberbeckmann S."/>
            <person name="Bunk B."/>
            <person name="Jeske O."/>
            <person name="Meyerdierks A."/>
            <person name="Storesund J.E."/>
            <person name="Kallscheuer N."/>
            <person name="Luecker S."/>
            <person name="Lage O.M."/>
            <person name="Pohl T."/>
            <person name="Merkel B.J."/>
            <person name="Hornburger P."/>
            <person name="Mueller R.-W."/>
            <person name="Bruemmer F."/>
            <person name="Labrenz M."/>
            <person name="Spormann A.M."/>
            <person name="Op den Camp H."/>
            <person name="Overmann J."/>
            <person name="Amann R."/>
            <person name="Jetten M.S.M."/>
            <person name="Mascher T."/>
            <person name="Medema M.H."/>
            <person name="Devos D.P."/>
            <person name="Kaster A.-K."/>
            <person name="Ovreas L."/>
            <person name="Rohde M."/>
            <person name="Galperin M.Y."/>
            <person name="Jogler C."/>
        </authorList>
    </citation>
    <scope>NUCLEOTIDE SEQUENCE [LARGE SCALE GENOMIC DNA]</scope>
    <source>
        <strain evidence="1 2">TBK1r</strain>
    </source>
</reference>
<dbReference type="EMBL" id="CP036432">
    <property type="protein sequence ID" value="QDV87629.1"/>
    <property type="molecule type" value="Genomic_DNA"/>
</dbReference>
<evidence type="ECO:0000313" key="2">
    <source>
        <dbReference type="Proteomes" id="UP000318081"/>
    </source>
</evidence>
<sequence length="108" mass="11880">MRFLGRRNARKCSARLPQAMGIHALGAKNGLCRYQCQREGNLAPTNPLPARPPPDKVRRRQTNIDLPIKFLPSLQSTSCLARASIGAAIAFTSAETVSLSKTAFQRFK</sequence>